<evidence type="ECO:0000256" key="1">
    <source>
        <dbReference type="SAM" id="MobiDB-lite"/>
    </source>
</evidence>
<gene>
    <name evidence="3" type="ORF">SK128_028138</name>
</gene>
<feature type="signal peptide" evidence="2">
    <location>
        <begin position="1"/>
        <end position="17"/>
    </location>
</feature>
<dbReference type="EMBL" id="JAXCGZ010021306">
    <property type="protein sequence ID" value="KAK7054589.1"/>
    <property type="molecule type" value="Genomic_DNA"/>
</dbReference>
<evidence type="ECO:0000256" key="2">
    <source>
        <dbReference type="SAM" id="SignalP"/>
    </source>
</evidence>
<dbReference type="PANTHER" id="PTHR24637">
    <property type="entry name" value="COLLAGEN"/>
    <property type="match status" value="1"/>
</dbReference>
<dbReference type="PANTHER" id="PTHR24637:SF368">
    <property type="entry name" value="CUTICLE COLLAGEN 36"/>
    <property type="match status" value="1"/>
</dbReference>
<accession>A0AAN8WQD8</accession>
<protein>
    <submittedName>
        <fullName evidence="3">Uncharacterized protein</fullName>
    </submittedName>
</protein>
<dbReference type="AlphaFoldDB" id="A0AAN8WQD8"/>
<feature type="compositionally biased region" description="Low complexity" evidence="1">
    <location>
        <begin position="207"/>
        <end position="231"/>
    </location>
</feature>
<organism evidence="3 4">
    <name type="scientific">Halocaridina rubra</name>
    <name type="common">Hawaiian red shrimp</name>
    <dbReference type="NCBI Taxonomy" id="373956"/>
    <lineage>
        <taxon>Eukaryota</taxon>
        <taxon>Metazoa</taxon>
        <taxon>Ecdysozoa</taxon>
        <taxon>Arthropoda</taxon>
        <taxon>Crustacea</taxon>
        <taxon>Multicrustacea</taxon>
        <taxon>Malacostraca</taxon>
        <taxon>Eumalacostraca</taxon>
        <taxon>Eucarida</taxon>
        <taxon>Decapoda</taxon>
        <taxon>Pleocyemata</taxon>
        <taxon>Caridea</taxon>
        <taxon>Atyoidea</taxon>
        <taxon>Atyidae</taxon>
        <taxon>Halocaridina</taxon>
    </lineage>
</organism>
<keyword evidence="4" id="KW-1185">Reference proteome</keyword>
<keyword evidence="2" id="KW-0732">Signal</keyword>
<dbReference type="InterPro" id="IPR008160">
    <property type="entry name" value="Collagen"/>
</dbReference>
<feature type="compositionally biased region" description="Low complexity" evidence="1">
    <location>
        <begin position="146"/>
        <end position="155"/>
    </location>
</feature>
<evidence type="ECO:0000313" key="4">
    <source>
        <dbReference type="Proteomes" id="UP001381693"/>
    </source>
</evidence>
<name>A0AAN8WQD8_HALRR</name>
<reference evidence="3 4" key="1">
    <citation type="submission" date="2023-11" db="EMBL/GenBank/DDBJ databases">
        <title>Halocaridina rubra genome assembly.</title>
        <authorList>
            <person name="Smith C."/>
        </authorList>
    </citation>
    <scope>NUCLEOTIDE SEQUENCE [LARGE SCALE GENOMIC DNA]</scope>
    <source>
        <strain evidence="3">EP-1</strain>
        <tissue evidence="3">Whole</tissue>
    </source>
</reference>
<comment type="caution">
    <text evidence="3">The sequence shown here is derived from an EMBL/GenBank/DDBJ whole genome shotgun (WGS) entry which is preliminary data.</text>
</comment>
<feature type="region of interest" description="Disordered" evidence="1">
    <location>
        <begin position="130"/>
        <end position="238"/>
    </location>
</feature>
<feature type="chain" id="PRO_5043009215" evidence="2">
    <location>
        <begin position="18"/>
        <end position="238"/>
    </location>
</feature>
<proteinExistence type="predicted"/>
<dbReference type="Proteomes" id="UP001381693">
    <property type="component" value="Unassembled WGS sequence"/>
</dbReference>
<dbReference type="PROSITE" id="PS51257">
    <property type="entry name" value="PROKAR_LIPOPROTEIN"/>
    <property type="match status" value="1"/>
</dbReference>
<dbReference type="Pfam" id="PF01391">
    <property type="entry name" value="Collagen"/>
    <property type="match status" value="1"/>
</dbReference>
<sequence>MTIRILTLCLLAQSCLFVSVSPSGTNGGIEFQDGGSEDNVPYSGRRLNRYQELRTKLLEFRSDTDEEESSHNRDLRSLFPVGYSGCSCSDLAAIAAQVTLFEEEVRGIDELEKKLTLINAALKELSRWVDSGVKGPQGPEGPQGPPGVIGQQGDPGESGSDTTMPRQGIPGPPGPPGSPGVRGPQGIPGDCVKGAKGAEGKKGDSNVGPPGRRGTPGAPGVPGIPAPNIGILSKRDKS</sequence>
<evidence type="ECO:0000313" key="3">
    <source>
        <dbReference type="EMBL" id="KAK7054589.1"/>
    </source>
</evidence>